<dbReference type="EnsemblPlants" id="OMERI02G22190.1">
    <property type="protein sequence ID" value="OMERI02G22190.1"/>
    <property type="gene ID" value="OMERI02G22190"/>
</dbReference>
<dbReference type="HOGENOM" id="CLU_1976237_0_0_1"/>
<keyword evidence="2" id="KW-1185">Reference proteome</keyword>
<name>A0A0E0CMS4_9ORYZ</name>
<reference evidence="1" key="1">
    <citation type="submission" date="2015-04" db="UniProtKB">
        <authorList>
            <consortium name="EnsemblPlants"/>
        </authorList>
    </citation>
    <scope>IDENTIFICATION</scope>
</reference>
<dbReference type="Proteomes" id="UP000008021">
    <property type="component" value="Chromosome 2"/>
</dbReference>
<sequence>GYSHRNENPAGKNDNREGVGRPPAKIDYRICFIIYLKYGSVTVLGPLDYHHKTANNYYKKKSGKQILTREKLLIHIYWPIIRDLCHFIHRECCHVKGRFFDPESILATREECKNLGSGTTRCHNVIR</sequence>
<organism evidence="1">
    <name type="scientific">Oryza meridionalis</name>
    <dbReference type="NCBI Taxonomy" id="40149"/>
    <lineage>
        <taxon>Eukaryota</taxon>
        <taxon>Viridiplantae</taxon>
        <taxon>Streptophyta</taxon>
        <taxon>Embryophyta</taxon>
        <taxon>Tracheophyta</taxon>
        <taxon>Spermatophyta</taxon>
        <taxon>Magnoliopsida</taxon>
        <taxon>Liliopsida</taxon>
        <taxon>Poales</taxon>
        <taxon>Poaceae</taxon>
        <taxon>BOP clade</taxon>
        <taxon>Oryzoideae</taxon>
        <taxon>Oryzeae</taxon>
        <taxon>Oryzinae</taxon>
        <taxon>Oryza</taxon>
    </lineage>
</organism>
<dbReference type="Gramene" id="OMERI02G22190.1">
    <property type="protein sequence ID" value="OMERI02G22190.1"/>
    <property type="gene ID" value="OMERI02G22190"/>
</dbReference>
<proteinExistence type="predicted"/>
<protein>
    <submittedName>
        <fullName evidence="1">Uncharacterized protein</fullName>
    </submittedName>
</protein>
<evidence type="ECO:0000313" key="2">
    <source>
        <dbReference type="Proteomes" id="UP000008021"/>
    </source>
</evidence>
<evidence type="ECO:0000313" key="1">
    <source>
        <dbReference type="EnsemblPlants" id="OMERI02G22190.1"/>
    </source>
</evidence>
<reference evidence="1" key="2">
    <citation type="submission" date="2018-05" db="EMBL/GenBank/DDBJ databases">
        <title>OmerRS3 (Oryza meridionalis Reference Sequence Version 3).</title>
        <authorList>
            <person name="Zhang J."/>
            <person name="Kudrna D."/>
            <person name="Lee S."/>
            <person name="Talag J."/>
            <person name="Welchert J."/>
            <person name="Wing R.A."/>
        </authorList>
    </citation>
    <scope>NUCLEOTIDE SEQUENCE [LARGE SCALE GENOMIC DNA]</scope>
    <source>
        <strain evidence="1">cv. OR44</strain>
    </source>
</reference>
<accession>A0A0E0CMS4</accession>
<dbReference type="AlphaFoldDB" id="A0A0E0CMS4"/>